<protein>
    <submittedName>
        <fullName evidence="1">Phage protein</fullName>
    </submittedName>
</protein>
<reference evidence="1 2" key="1">
    <citation type="journal article" date="2008" name="J. Bacteriol.">
        <title>Genome sequence of a nephritogenic and highly transformable M49 strain of Streptococcus pyogenes.</title>
        <authorList>
            <person name="McShan W.M."/>
            <person name="Ferretti J.J."/>
            <person name="Karasawa T."/>
            <person name="Suvorov A.N."/>
            <person name="Lin S."/>
            <person name="Qin B."/>
            <person name="Jia H."/>
            <person name="Kenton S."/>
            <person name="Najar F."/>
            <person name="Wu H."/>
            <person name="Scott J."/>
            <person name="Roe B.A."/>
            <person name="Savic D.J."/>
        </authorList>
    </citation>
    <scope>NUCLEOTIDE SEQUENCE [LARGE SCALE GENOMIC DNA]</scope>
    <source>
        <strain evidence="1 2">NZ131</strain>
    </source>
</reference>
<dbReference type="HOGENOM" id="CLU_051310_0_1_9"/>
<dbReference type="KEGG" id="soz:Spy49_1479c"/>
<dbReference type="Pfam" id="PF03864">
    <property type="entry name" value="Phage_cap_E"/>
    <property type="match status" value="1"/>
</dbReference>
<accession>A0A0H3C1A9</accession>
<organism evidence="1 2">
    <name type="scientific">Streptococcus pyogenes serotype M49 (strain NZ131)</name>
    <dbReference type="NCBI Taxonomy" id="471876"/>
    <lineage>
        <taxon>Bacteria</taxon>
        <taxon>Bacillati</taxon>
        <taxon>Bacillota</taxon>
        <taxon>Bacilli</taxon>
        <taxon>Lactobacillales</taxon>
        <taxon>Streptococcaceae</taxon>
        <taxon>Streptococcus</taxon>
    </lineage>
</organism>
<dbReference type="InterPro" id="IPR053738">
    <property type="entry name" value="Lambda_capsid_assembly"/>
</dbReference>
<dbReference type="EMBL" id="CP000829">
    <property type="protein sequence ID" value="ACI61749.1"/>
    <property type="molecule type" value="Genomic_DNA"/>
</dbReference>
<gene>
    <name evidence="1" type="ordered locus">Spy49_1479c</name>
</gene>
<name>A0A0H3C1A9_STRPZ</name>
<dbReference type="InterPro" id="IPR005564">
    <property type="entry name" value="Major_capsid_GpE"/>
</dbReference>
<dbReference type="Gene3D" id="3.90.1690.10">
    <property type="entry name" value="phage-related protein like domain"/>
    <property type="match status" value="1"/>
</dbReference>
<sequence length="360" mass="39187">MALIHEIITSENIKGFYNAKNENVGNTLGENAFPPKQQLGLKLSFIKGAAGKPVTLKAAAFDTKVPLRDRMAVELLDEKMPFFKEAMVVKEADRQQLSLLAQTKNQELIDTALAAIYNDKVTLIAGAKARLEAMRMEVLSKGKIHVASNGVMKDFDYGLDSSQTTKPDTKWEQVDTATPLKDIEKAIEVMAERGFVPEAIIMNSKTLSLIKNASNTLDVVKPMAPDGAAVTKGDLETYIADELGLKILLKDGMFVGDDGKAKKYFPDGFATLVPNGNLGYTVFGTTPEQSDLLGGEATDAEVSIVETGIAITTTKTTDPVNVQTKVSMIALPSFERLEEVQIINATESEEETKKENSFEM</sequence>
<dbReference type="Proteomes" id="UP000001039">
    <property type="component" value="Chromosome"/>
</dbReference>
<dbReference type="AlphaFoldDB" id="A0A0H3C1A9"/>
<evidence type="ECO:0000313" key="1">
    <source>
        <dbReference type="EMBL" id="ACI61749.1"/>
    </source>
</evidence>
<proteinExistence type="predicted"/>
<evidence type="ECO:0000313" key="2">
    <source>
        <dbReference type="Proteomes" id="UP000001039"/>
    </source>
</evidence>